<accession>A0ACC4BCQ8</accession>
<keyword evidence="2" id="KW-1185">Reference proteome</keyword>
<dbReference type="EMBL" id="RCHU02000011">
    <property type="protein sequence ID" value="KAL3576357.1"/>
    <property type="molecule type" value="Genomic_DNA"/>
</dbReference>
<reference evidence="1 2" key="1">
    <citation type="journal article" date="2024" name="Plant Biotechnol. J.">
        <title>Genome and CRISPR/Cas9 system of a widespread forest tree (Populus alba) in the world.</title>
        <authorList>
            <person name="Liu Y.J."/>
            <person name="Jiang P.F."/>
            <person name="Han X.M."/>
            <person name="Li X.Y."/>
            <person name="Wang H.M."/>
            <person name="Wang Y.J."/>
            <person name="Wang X.X."/>
            <person name="Zeng Q.Y."/>
        </authorList>
    </citation>
    <scope>NUCLEOTIDE SEQUENCE [LARGE SCALE GENOMIC DNA]</scope>
    <source>
        <strain evidence="2">cv. PAL-ZL1</strain>
    </source>
</reference>
<gene>
    <name evidence="1" type="ORF">D5086_021640</name>
</gene>
<comment type="caution">
    <text evidence="1">The sequence shown here is derived from an EMBL/GenBank/DDBJ whole genome shotgun (WGS) entry which is preliminary data.</text>
</comment>
<proteinExistence type="predicted"/>
<evidence type="ECO:0000313" key="2">
    <source>
        <dbReference type="Proteomes" id="UP000309997"/>
    </source>
</evidence>
<sequence>MPSTLSSLKLCSENTFLCPFVVKKCSIYTSFSTVLLLRWFSNNVSHEIKYYAYEVKCLDKWGRAILQVSRSLAIFSDFHLILKVGGLTENDFILAAKINGLNLHHLLRNKAAAWLVNTIRLQVFG</sequence>
<organism evidence="1 2">
    <name type="scientific">Populus alba</name>
    <name type="common">White poplar</name>
    <dbReference type="NCBI Taxonomy" id="43335"/>
    <lineage>
        <taxon>Eukaryota</taxon>
        <taxon>Viridiplantae</taxon>
        <taxon>Streptophyta</taxon>
        <taxon>Embryophyta</taxon>
        <taxon>Tracheophyta</taxon>
        <taxon>Spermatophyta</taxon>
        <taxon>Magnoliopsida</taxon>
        <taxon>eudicotyledons</taxon>
        <taxon>Gunneridae</taxon>
        <taxon>Pentapetalae</taxon>
        <taxon>rosids</taxon>
        <taxon>fabids</taxon>
        <taxon>Malpighiales</taxon>
        <taxon>Salicaceae</taxon>
        <taxon>Saliceae</taxon>
        <taxon>Populus</taxon>
    </lineage>
</organism>
<evidence type="ECO:0000313" key="1">
    <source>
        <dbReference type="EMBL" id="KAL3576357.1"/>
    </source>
</evidence>
<name>A0ACC4BCQ8_POPAL</name>
<dbReference type="Proteomes" id="UP000309997">
    <property type="component" value="Unassembled WGS sequence"/>
</dbReference>
<protein>
    <submittedName>
        <fullName evidence="1">Uncharacterized protein</fullName>
    </submittedName>
</protein>